<evidence type="ECO:0000313" key="3">
    <source>
        <dbReference type="EMBL" id="PTL71654.1"/>
    </source>
</evidence>
<dbReference type="PROSITE" id="PS50164">
    <property type="entry name" value="GIY_YIG"/>
    <property type="match status" value="1"/>
</dbReference>
<keyword evidence="4" id="KW-1185">Reference proteome</keyword>
<sequence>MVDDAPSALSFLRYDMSEAGSAASLFTASGAVGLCGIYVLEFENGQRYVGQTTNIVSRYASHRRHHGDVVAFRFAKCPRARLDEEERAEIRRQEQTHGLRNLTLTGWPGGTGDRAATVEEGKSVLLPWERERRGRIGEEGASTLPGRFWELARRDDYAALSRVLARYTAETIADPFGTQRVLWVLSAQPSTKRSKTSRRLFTFSCGTLETVFAVEYFDGGEWHVAVRANVDAPTFDAAVEALGEIPVVFYDGEDAAYRSADVASYLFAGWEEFAAALEYPPFLEAAYKLNTTMMRRGGSPLRRHHNAFFADDVLRRAAVETSLS</sequence>
<dbReference type="InterPro" id="IPR000305">
    <property type="entry name" value="GIY-YIG_endonuc"/>
</dbReference>
<feature type="domain" description="GIY-YIG" evidence="2">
    <location>
        <begin position="33"/>
        <end position="105"/>
    </location>
</feature>
<organism evidence="3 4">
    <name type="scientific">Rathayibacter caricis DSM 15933</name>
    <dbReference type="NCBI Taxonomy" id="1328867"/>
    <lineage>
        <taxon>Bacteria</taxon>
        <taxon>Bacillati</taxon>
        <taxon>Actinomycetota</taxon>
        <taxon>Actinomycetes</taxon>
        <taxon>Micrococcales</taxon>
        <taxon>Microbacteriaceae</taxon>
        <taxon>Rathayibacter</taxon>
    </lineage>
</organism>
<dbReference type="CDD" id="cd00719">
    <property type="entry name" value="GIY-YIG_SF"/>
    <property type="match status" value="1"/>
</dbReference>
<gene>
    <name evidence="3" type="ORF">C1I63_01525</name>
</gene>
<feature type="transmembrane region" description="Helical" evidence="1">
    <location>
        <begin position="20"/>
        <end position="40"/>
    </location>
</feature>
<dbReference type="InterPro" id="IPR035901">
    <property type="entry name" value="GIY-YIG_endonuc_sf"/>
</dbReference>
<dbReference type="EMBL" id="PZPL01000001">
    <property type="protein sequence ID" value="PTL71654.1"/>
    <property type="molecule type" value="Genomic_DNA"/>
</dbReference>
<dbReference type="Proteomes" id="UP000241085">
    <property type="component" value="Unassembled WGS sequence"/>
</dbReference>
<keyword evidence="1" id="KW-1133">Transmembrane helix</keyword>
<protein>
    <recommendedName>
        <fullName evidence="2">GIY-YIG domain-containing protein</fullName>
    </recommendedName>
</protein>
<proteinExistence type="predicted"/>
<keyword evidence="1" id="KW-0472">Membrane</keyword>
<evidence type="ECO:0000256" key="1">
    <source>
        <dbReference type="SAM" id="Phobius"/>
    </source>
</evidence>
<accession>A0A2T4UQ46</accession>
<reference evidence="3 4" key="1">
    <citation type="submission" date="2018-03" db="EMBL/GenBank/DDBJ databases">
        <title>Bacteriophage NCPPB3778 and a type I-E CRISPR drive the evolution of the US Biological Select Agent, Rathayibacter toxicus.</title>
        <authorList>
            <person name="Davis E.W.II."/>
            <person name="Tabima J.F."/>
            <person name="Weisberg A.J."/>
            <person name="Dantas Lopes L."/>
            <person name="Wiseman M.S."/>
            <person name="Wiseman M.S."/>
            <person name="Pupko T."/>
            <person name="Belcher M.S."/>
            <person name="Sechler A.J."/>
            <person name="Tancos M.A."/>
            <person name="Schroeder B.K."/>
            <person name="Murray T.D."/>
            <person name="Luster D.G."/>
            <person name="Schneider W.L."/>
            <person name="Rogers E."/>
            <person name="Andreote F.D."/>
            <person name="Grunwald N.J."/>
            <person name="Putnam M.L."/>
            <person name="Chang J.H."/>
        </authorList>
    </citation>
    <scope>NUCLEOTIDE SEQUENCE [LARGE SCALE GENOMIC DNA]</scope>
    <source>
        <strain evidence="3 4">DSM 15933</strain>
    </source>
</reference>
<dbReference type="RefSeq" id="WP_107573497.1">
    <property type="nucleotide sequence ID" value="NZ_PZPL01000001.1"/>
</dbReference>
<evidence type="ECO:0000313" key="4">
    <source>
        <dbReference type="Proteomes" id="UP000241085"/>
    </source>
</evidence>
<evidence type="ECO:0000259" key="2">
    <source>
        <dbReference type="PROSITE" id="PS50164"/>
    </source>
</evidence>
<keyword evidence="1" id="KW-0812">Transmembrane</keyword>
<comment type="caution">
    <text evidence="3">The sequence shown here is derived from an EMBL/GenBank/DDBJ whole genome shotgun (WGS) entry which is preliminary data.</text>
</comment>
<dbReference type="SUPFAM" id="SSF82771">
    <property type="entry name" value="GIY-YIG endonuclease"/>
    <property type="match status" value="1"/>
</dbReference>
<dbReference type="AlphaFoldDB" id="A0A2T4UQ46"/>
<name>A0A2T4UQ46_9MICO</name>